<comment type="similarity">
    <text evidence="6">Belongs to the WD repeat STRAP family.</text>
</comment>
<protein>
    <recommendedName>
        <fullName evidence="7">Serine-threonine kinase receptor-associated protein</fullName>
    </recommendedName>
</protein>
<dbReference type="GO" id="GO:0003723">
    <property type="term" value="F:RNA binding"/>
    <property type="evidence" value="ECO:0007669"/>
    <property type="project" value="TreeGrafter"/>
</dbReference>
<dbReference type="Gene3D" id="2.130.10.10">
    <property type="entry name" value="YVTN repeat-like/Quinoprotein amine dehydrogenase"/>
    <property type="match status" value="1"/>
</dbReference>
<keyword evidence="2 9" id="KW-0396">Initiation factor</keyword>
<dbReference type="PANTHER" id="PTHR19877:SF1">
    <property type="entry name" value="EUKARYOTIC TRANSLATION INITIATION FACTOR 3 SUBUNIT I"/>
    <property type="match status" value="1"/>
</dbReference>
<keyword evidence="1" id="KW-0963">Cytoplasm</keyword>
<evidence type="ECO:0000256" key="7">
    <source>
        <dbReference type="ARBA" id="ARBA00040390"/>
    </source>
</evidence>
<organism evidence="9 10">
    <name type="scientific">Hanseniaspora valbyensis NRRL Y-1626</name>
    <dbReference type="NCBI Taxonomy" id="766949"/>
    <lineage>
        <taxon>Eukaryota</taxon>
        <taxon>Fungi</taxon>
        <taxon>Dikarya</taxon>
        <taxon>Ascomycota</taxon>
        <taxon>Saccharomycotina</taxon>
        <taxon>Saccharomycetes</taxon>
        <taxon>Saccharomycodales</taxon>
        <taxon>Saccharomycodaceae</taxon>
        <taxon>Hanseniaspora</taxon>
    </lineage>
</organism>
<dbReference type="GO" id="GO:0003743">
    <property type="term" value="F:translation initiation factor activity"/>
    <property type="evidence" value="ECO:0007669"/>
    <property type="project" value="UniProtKB-KW"/>
</dbReference>
<sequence>MRVLNLVLHTRNLNQVKYNKEGDLLFTAAAEGIVGVWNSVTGELLGTLEGNEGTVNGMAATSDSKFMITGSGDATLRTWSLQTGKNLQKYELGYVNSVAISPDNEYVACAISPIMGFEGSVQIYKLNKETGEISEKPITTLKYDPENKENLGFYGKLGFSYENKYLFVSTNDGSLLRFKLDELLKGEHKIDDHVKVHKEVIMDLQFSPDLTYVITASRDRFSKIIDVETMDLIKTYENMYPLNTACITPIKDFILMGGGQDAKSVTTTDSKHGGFEIKLLHKIFNNEISEFKGHFGPVVSVAVNPQGTSFTSGGQDGTVRVWFFEPDYFDYTVDITE</sequence>
<keyword evidence="4" id="KW-0677">Repeat</keyword>
<evidence type="ECO:0000256" key="4">
    <source>
        <dbReference type="ARBA" id="ARBA00022737"/>
    </source>
</evidence>
<dbReference type="PANTHER" id="PTHR19877">
    <property type="entry name" value="EUKARYOTIC TRANSLATION INITIATION FACTOR 3 SUBUNIT I"/>
    <property type="match status" value="1"/>
</dbReference>
<dbReference type="PROSITE" id="PS50294">
    <property type="entry name" value="WD_REPEATS_REGION"/>
    <property type="match status" value="2"/>
</dbReference>
<dbReference type="InterPro" id="IPR036322">
    <property type="entry name" value="WD40_repeat_dom_sf"/>
</dbReference>
<accession>A0A1B7TDJ4</accession>
<feature type="repeat" description="WD" evidence="8">
    <location>
        <begin position="48"/>
        <end position="89"/>
    </location>
</feature>
<dbReference type="SUPFAM" id="SSF50978">
    <property type="entry name" value="WD40 repeat-like"/>
    <property type="match status" value="1"/>
</dbReference>
<evidence type="ECO:0000313" key="10">
    <source>
        <dbReference type="Proteomes" id="UP000092321"/>
    </source>
</evidence>
<keyword evidence="3 8" id="KW-0853">WD repeat</keyword>
<dbReference type="Proteomes" id="UP000092321">
    <property type="component" value="Unassembled WGS sequence"/>
</dbReference>
<dbReference type="InterPro" id="IPR015943">
    <property type="entry name" value="WD40/YVTN_repeat-like_dom_sf"/>
</dbReference>
<evidence type="ECO:0000313" key="9">
    <source>
        <dbReference type="EMBL" id="OBA26829.1"/>
    </source>
</evidence>
<evidence type="ECO:0000256" key="3">
    <source>
        <dbReference type="ARBA" id="ARBA00022574"/>
    </source>
</evidence>
<evidence type="ECO:0000256" key="5">
    <source>
        <dbReference type="ARBA" id="ARBA00022917"/>
    </source>
</evidence>
<comment type="caution">
    <text evidence="9">The sequence shown here is derived from an EMBL/GenBank/DDBJ whole genome shotgun (WGS) entry which is preliminary data.</text>
</comment>
<feature type="repeat" description="WD" evidence="8">
    <location>
        <begin position="6"/>
        <end position="47"/>
    </location>
</feature>
<reference evidence="10" key="1">
    <citation type="journal article" date="2016" name="Proc. Natl. Acad. Sci. U.S.A.">
        <title>Comparative genomics of biotechnologically important yeasts.</title>
        <authorList>
            <person name="Riley R."/>
            <person name="Haridas S."/>
            <person name="Wolfe K.H."/>
            <person name="Lopes M.R."/>
            <person name="Hittinger C.T."/>
            <person name="Goeker M."/>
            <person name="Salamov A.A."/>
            <person name="Wisecaver J.H."/>
            <person name="Long T.M."/>
            <person name="Calvey C.H."/>
            <person name="Aerts A.L."/>
            <person name="Barry K.W."/>
            <person name="Choi C."/>
            <person name="Clum A."/>
            <person name="Coughlan A.Y."/>
            <person name="Deshpande S."/>
            <person name="Douglass A.P."/>
            <person name="Hanson S.J."/>
            <person name="Klenk H.-P."/>
            <person name="LaButti K.M."/>
            <person name="Lapidus A."/>
            <person name="Lindquist E.A."/>
            <person name="Lipzen A.M."/>
            <person name="Meier-Kolthoff J.P."/>
            <person name="Ohm R.A."/>
            <person name="Otillar R.P."/>
            <person name="Pangilinan J.L."/>
            <person name="Peng Y."/>
            <person name="Rokas A."/>
            <person name="Rosa C.A."/>
            <person name="Scheuner C."/>
            <person name="Sibirny A.A."/>
            <person name="Slot J.C."/>
            <person name="Stielow J.B."/>
            <person name="Sun H."/>
            <person name="Kurtzman C.P."/>
            <person name="Blackwell M."/>
            <person name="Grigoriev I.V."/>
            <person name="Jeffries T.W."/>
        </authorList>
    </citation>
    <scope>NUCLEOTIDE SEQUENCE [LARGE SCALE GENOMIC DNA]</scope>
    <source>
        <strain evidence="10">NRRL Y-1626</strain>
    </source>
</reference>
<dbReference type="InterPro" id="IPR027525">
    <property type="entry name" value="eIF3i"/>
</dbReference>
<dbReference type="PROSITE" id="PS50082">
    <property type="entry name" value="WD_REPEATS_2"/>
    <property type="match status" value="4"/>
</dbReference>
<dbReference type="AlphaFoldDB" id="A0A1B7TDJ4"/>
<dbReference type="InterPro" id="IPR001680">
    <property type="entry name" value="WD40_rpt"/>
</dbReference>
<dbReference type="OrthoDB" id="24966at2759"/>
<dbReference type="SMART" id="SM00320">
    <property type="entry name" value="WD40"/>
    <property type="match status" value="6"/>
</dbReference>
<dbReference type="CDD" id="cd00200">
    <property type="entry name" value="WD40"/>
    <property type="match status" value="1"/>
</dbReference>
<keyword evidence="5" id="KW-0648">Protein biosynthesis</keyword>
<evidence type="ECO:0000256" key="8">
    <source>
        <dbReference type="PROSITE-ProRule" id="PRU00221"/>
    </source>
</evidence>
<evidence type="ECO:0000256" key="6">
    <source>
        <dbReference type="ARBA" id="ARBA00038394"/>
    </source>
</evidence>
<proteinExistence type="inferred from homology"/>
<dbReference type="GO" id="GO:0002183">
    <property type="term" value="P:cytoplasmic translational initiation"/>
    <property type="evidence" value="ECO:0007669"/>
    <property type="project" value="TreeGrafter"/>
</dbReference>
<gene>
    <name evidence="9" type="ORF">HANVADRAFT_52860</name>
</gene>
<name>A0A1B7TDJ4_9ASCO</name>
<evidence type="ECO:0000256" key="1">
    <source>
        <dbReference type="ARBA" id="ARBA00022490"/>
    </source>
</evidence>
<dbReference type="EMBL" id="LXPE01000013">
    <property type="protein sequence ID" value="OBA26829.1"/>
    <property type="molecule type" value="Genomic_DNA"/>
</dbReference>
<dbReference type="GO" id="GO:0071541">
    <property type="term" value="C:eukaryotic translation initiation factor 3 complex, eIF3m"/>
    <property type="evidence" value="ECO:0007669"/>
    <property type="project" value="TreeGrafter"/>
</dbReference>
<feature type="repeat" description="WD" evidence="8">
    <location>
        <begin position="291"/>
        <end position="322"/>
    </location>
</feature>
<dbReference type="Pfam" id="PF24805">
    <property type="entry name" value="EIF3I"/>
    <property type="match status" value="1"/>
</dbReference>
<keyword evidence="10" id="KW-1185">Reference proteome</keyword>
<evidence type="ECO:0000256" key="2">
    <source>
        <dbReference type="ARBA" id="ARBA00022540"/>
    </source>
</evidence>
<feature type="repeat" description="WD" evidence="8">
    <location>
        <begin position="194"/>
        <end position="235"/>
    </location>
</feature>